<dbReference type="InterPro" id="IPR046960">
    <property type="entry name" value="PPR_At4g14850-like_plant"/>
</dbReference>
<comment type="caution">
    <text evidence="5">The sequence shown here is derived from an EMBL/GenBank/DDBJ whole genome shotgun (WGS) entry which is preliminary data.</text>
</comment>
<dbReference type="PROSITE" id="PS51375">
    <property type="entry name" value="PPR"/>
    <property type="match status" value="4"/>
</dbReference>
<reference evidence="5 6" key="1">
    <citation type="journal article" date="2018" name="Proc. Natl. Acad. Sci. U.S.A.">
        <title>Draft genome sequence of Camellia sinensis var. sinensis provides insights into the evolution of the tea genome and tea quality.</title>
        <authorList>
            <person name="Wei C."/>
            <person name="Yang H."/>
            <person name="Wang S."/>
            <person name="Zhao J."/>
            <person name="Liu C."/>
            <person name="Gao L."/>
            <person name="Xia E."/>
            <person name="Lu Y."/>
            <person name="Tai Y."/>
            <person name="She G."/>
            <person name="Sun J."/>
            <person name="Cao H."/>
            <person name="Tong W."/>
            <person name="Gao Q."/>
            <person name="Li Y."/>
            <person name="Deng W."/>
            <person name="Jiang X."/>
            <person name="Wang W."/>
            <person name="Chen Q."/>
            <person name="Zhang S."/>
            <person name="Li H."/>
            <person name="Wu J."/>
            <person name="Wang P."/>
            <person name="Li P."/>
            <person name="Shi C."/>
            <person name="Zheng F."/>
            <person name="Jian J."/>
            <person name="Huang B."/>
            <person name="Shan D."/>
            <person name="Shi M."/>
            <person name="Fang C."/>
            <person name="Yue Y."/>
            <person name="Li F."/>
            <person name="Li D."/>
            <person name="Wei S."/>
            <person name="Han B."/>
            <person name="Jiang C."/>
            <person name="Yin Y."/>
            <person name="Xia T."/>
            <person name="Zhang Z."/>
            <person name="Bennetzen J.L."/>
            <person name="Zhao S."/>
            <person name="Wan X."/>
        </authorList>
    </citation>
    <scope>NUCLEOTIDE SEQUENCE [LARGE SCALE GENOMIC DNA]</scope>
    <source>
        <strain evidence="6">cv. Shuchazao</strain>
        <tissue evidence="5">Leaf</tissue>
    </source>
</reference>
<dbReference type="FunFam" id="1.25.40.10:FF:000201">
    <property type="entry name" value="Pentatricopeptide repeat-containing protein mitochondrial"/>
    <property type="match status" value="1"/>
</dbReference>
<keyword evidence="2" id="KW-0677">Repeat</keyword>
<dbReference type="Pfam" id="PF20431">
    <property type="entry name" value="E_motif"/>
    <property type="match status" value="1"/>
</dbReference>
<dbReference type="FunFam" id="1.25.40.10:FF:000196">
    <property type="entry name" value="Pentatricopeptide repeat-containing protein At4g14850"/>
    <property type="match status" value="1"/>
</dbReference>
<evidence type="ECO:0000256" key="2">
    <source>
        <dbReference type="ARBA" id="ARBA00022737"/>
    </source>
</evidence>
<dbReference type="Proteomes" id="UP000306102">
    <property type="component" value="Unassembled WGS sequence"/>
</dbReference>
<feature type="repeat" description="PPR" evidence="4">
    <location>
        <begin position="507"/>
        <end position="541"/>
    </location>
</feature>
<dbReference type="InterPro" id="IPR046848">
    <property type="entry name" value="E_motif"/>
</dbReference>
<dbReference type="Gene3D" id="1.25.40.10">
    <property type="entry name" value="Tetratricopeptide repeat domain"/>
    <property type="match status" value="7"/>
</dbReference>
<evidence type="ECO:0000313" key="5">
    <source>
        <dbReference type="EMBL" id="THG22669.1"/>
    </source>
</evidence>
<dbReference type="PANTHER" id="PTHR47926:SF435">
    <property type="entry name" value="PENTACOTRIPEPTIDE-REPEAT REGION OF PRORP DOMAIN-CONTAINING PROTEIN"/>
    <property type="match status" value="1"/>
</dbReference>
<organism evidence="5 6">
    <name type="scientific">Camellia sinensis var. sinensis</name>
    <name type="common">China tea</name>
    <dbReference type="NCBI Taxonomy" id="542762"/>
    <lineage>
        <taxon>Eukaryota</taxon>
        <taxon>Viridiplantae</taxon>
        <taxon>Streptophyta</taxon>
        <taxon>Embryophyta</taxon>
        <taxon>Tracheophyta</taxon>
        <taxon>Spermatophyta</taxon>
        <taxon>Magnoliopsida</taxon>
        <taxon>eudicotyledons</taxon>
        <taxon>Gunneridae</taxon>
        <taxon>Pentapetalae</taxon>
        <taxon>asterids</taxon>
        <taxon>Ericales</taxon>
        <taxon>Theaceae</taxon>
        <taxon>Camellia</taxon>
    </lineage>
</organism>
<dbReference type="PANTHER" id="PTHR47926">
    <property type="entry name" value="PENTATRICOPEPTIDE REPEAT-CONTAINING PROTEIN"/>
    <property type="match status" value="1"/>
</dbReference>
<feature type="repeat" description="PPR" evidence="4">
    <location>
        <begin position="609"/>
        <end position="643"/>
    </location>
</feature>
<gene>
    <name evidence="5" type="ORF">TEA_011536</name>
</gene>
<keyword evidence="6" id="KW-1185">Reference proteome</keyword>
<dbReference type="GO" id="GO:0009451">
    <property type="term" value="P:RNA modification"/>
    <property type="evidence" value="ECO:0007669"/>
    <property type="project" value="InterPro"/>
</dbReference>
<comment type="similarity">
    <text evidence="1">Belongs to the PPR family. PCMP-H subfamily.</text>
</comment>
<evidence type="ECO:0008006" key="7">
    <source>
        <dbReference type="Google" id="ProtNLM"/>
    </source>
</evidence>
<dbReference type="NCBIfam" id="TIGR00756">
    <property type="entry name" value="PPR"/>
    <property type="match status" value="4"/>
</dbReference>
<evidence type="ECO:0000313" key="6">
    <source>
        <dbReference type="Proteomes" id="UP000306102"/>
    </source>
</evidence>
<dbReference type="EMBL" id="SDRB02000740">
    <property type="protein sequence ID" value="THG22669.1"/>
    <property type="molecule type" value="Genomic_DNA"/>
</dbReference>
<name>A0A4S4EZW2_CAMSN</name>
<evidence type="ECO:0000256" key="4">
    <source>
        <dbReference type="PROSITE-ProRule" id="PRU00708"/>
    </source>
</evidence>
<accession>A0A4S4EZW2</accession>
<dbReference type="FunFam" id="1.25.40.10:FF:000090">
    <property type="entry name" value="Pentatricopeptide repeat-containing protein, chloroplastic"/>
    <property type="match status" value="1"/>
</dbReference>
<dbReference type="Pfam" id="PF01535">
    <property type="entry name" value="PPR"/>
    <property type="match status" value="8"/>
</dbReference>
<dbReference type="AlphaFoldDB" id="A0A4S4EZW2"/>
<protein>
    <recommendedName>
        <fullName evidence="7">Pentacotripeptide-repeat region of PRORP domain-containing protein</fullName>
    </recommendedName>
</protein>
<feature type="repeat" description="PPR" evidence="4">
    <location>
        <begin position="746"/>
        <end position="780"/>
    </location>
</feature>
<proteinExistence type="inferred from homology"/>
<dbReference type="InterPro" id="IPR011990">
    <property type="entry name" value="TPR-like_helical_dom_sf"/>
</dbReference>
<dbReference type="InterPro" id="IPR002885">
    <property type="entry name" value="PPR_rpt"/>
</dbReference>
<dbReference type="Pfam" id="PF13041">
    <property type="entry name" value="PPR_2"/>
    <property type="match status" value="1"/>
</dbReference>
<comment type="similarity">
    <text evidence="3">Belongs to the PPR family. PCMP-E subfamily.</text>
</comment>
<evidence type="ECO:0000256" key="3">
    <source>
        <dbReference type="ARBA" id="ARBA00061659"/>
    </source>
</evidence>
<feature type="repeat" description="PPR" evidence="4">
    <location>
        <begin position="104"/>
        <end position="138"/>
    </location>
</feature>
<dbReference type="FunFam" id="1.25.40.10:FF:000343">
    <property type="entry name" value="Pentatricopeptide repeat-containing protein At3g58590"/>
    <property type="match status" value="1"/>
</dbReference>
<sequence>MRSLRVSLALKPIRFLSCILYNSKSYSSSSDHLSGGDTAATLSNALALAAKLKSCVFGTQIHGRIVKLGFSNDTFSQNNLVKMYSESGVLGDGFKVFDEMPERNLVSWTLVISGAVKNGLSEMALEVYLDMARTGWTPNEFAVGSVAKVCTSMGADVLGMCVHCFALKVGMEKNPFVVCSILHMYAKFGVIESAERVFEGMDSHDVGCWNAMVGGYALRGLGFKAMSTLSLMHSKGVLMDKFTFINALRGCIIIGDLDCGRQIHGLIVQSEMEPSTSVMNALMDMYFKNAEKGSAFKLFNAMQERDVVSWNTVFSGSSQDVDTKEVASLFNSLMFTSLKPNHLTFSILFRLCGDVLDLHLGLQFFSLACHFGFYDESHVSSSLINMFSRCGVIKMARLVFDSLPFKYINNWNEIISGYNLSCDAEALQVFCQFWNLGFEANECTFSCALESCFKTENLQISKQIHGIIVKYGFASHSYVCSSLIKGYVKFGFPDDVFKCLFELEKIDMVSWSTVISAFAHRGCVAEAIKFLNCLKEDGGEPDDFILASILNGCAGIASQHQTKSVHSLIIKTGYKANLFVASAVIDAYAKFGDIRSARMAFDQSSKFGDVVLCNTMIMAYAHHGLISEAMELFEKMKLANLKPSQATFVSLISACSHMGLVDHGRLLFKSMTSDYGIEPLPGNYGCFVDLLSRNGFLQDAKNIIEAMPFEPWPAIWRSLLNGCRIHGDRELGEWAARKLFQLVPENDAPYVLLSKVYSEDGNWEEAAKVRKEMMERGIRKNSGCSWVEI</sequence>
<evidence type="ECO:0000256" key="1">
    <source>
        <dbReference type="ARBA" id="ARBA00006643"/>
    </source>
</evidence>
<dbReference type="GO" id="GO:0003723">
    <property type="term" value="F:RNA binding"/>
    <property type="evidence" value="ECO:0007669"/>
    <property type="project" value="InterPro"/>
</dbReference>